<evidence type="ECO:0000313" key="2">
    <source>
        <dbReference type="Proteomes" id="UP000092461"/>
    </source>
</evidence>
<keyword evidence="2" id="KW-1185">Reference proteome</keyword>
<proteinExistence type="predicted"/>
<evidence type="ECO:0000313" key="1">
    <source>
        <dbReference type="EnsemblMetazoa" id="LLOJ008925-PA"/>
    </source>
</evidence>
<dbReference type="EnsemblMetazoa" id="LLOJ008925-RA">
    <property type="protein sequence ID" value="LLOJ008925-PA"/>
    <property type="gene ID" value="LLOJ008925"/>
</dbReference>
<reference evidence="1" key="1">
    <citation type="submission" date="2020-05" db="UniProtKB">
        <authorList>
            <consortium name="EnsemblMetazoa"/>
        </authorList>
    </citation>
    <scope>IDENTIFICATION</scope>
    <source>
        <strain evidence="1">Jacobina</strain>
    </source>
</reference>
<dbReference type="Proteomes" id="UP000092461">
    <property type="component" value="Unassembled WGS sequence"/>
</dbReference>
<protein>
    <submittedName>
        <fullName evidence="1">Uncharacterized protein</fullName>
    </submittedName>
</protein>
<accession>A0A1B0CVE0</accession>
<name>A0A1B0CVE0_LUTLO</name>
<dbReference type="VEuPathDB" id="VectorBase:LLOJ008925"/>
<dbReference type="AlphaFoldDB" id="A0A1B0CVE0"/>
<sequence length="81" mass="9325">MNAMGFLFFPSSTKVTEIELENELKPSETLDQVEDLVEGYKEVKDLDKEELREVELAPCGHYKKDEELDRGMFLTGELNLV</sequence>
<organism evidence="1 2">
    <name type="scientific">Lutzomyia longipalpis</name>
    <name type="common">Sand fly</name>
    <dbReference type="NCBI Taxonomy" id="7200"/>
    <lineage>
        <taxon>Eukaryota</taxon>
        <taxon>Metazoa</taxon>
        <taxon>Ecdysozoa</taxon>
        <taxon>Arthropoda</taxon>
        <taxon>Hexapoda</taxon>
        <taxon>Insecta</taxon>
        <taxon>Pterygota</taxon>
        <taxon>Neoptera</taxon>
        <taxon>Endopterygota</taxon>
        <taxon>Diptera</taxon>
        <taxon>Nematocera</taxon>
        <taxon>Psychodoidea</taxon>
        <taxon>Psychodidae</taxon>
        <taxon>Lutzomyia</taxon>
        <taxon>Lutzomyia</taxon>
    </lineage>
</organism>
<dbReference type="EMBL" id="AJWK01030436">
    <property type="status" value="NOT_ANNOTATED_CDS"/>
    <property type="molecule type" value="Genomic_DNA"/>
</dbReference>
<dbReference type="EMBL" id="AJWK01030435">
    <property type="status" value="NOT_ANNOTATED_CDS"/>
    <property type="molecule type" value="Genomic_DNA"/>
</dbReference>